<feature type="transmembrane region" description="Helical" evidence="1">
    <location>
        <begin position="903"/>
        <end position="923"/>
    </location>
</feature>
<proteinExistence type="predicted"/>
<feature type="transmembrane region" description="Helical" evidence="1">
    <location>
        <begin position="512"/>
        <end position="529"/>
    </location>
</feature>
<dbReference type="Gene3D" id="3.30.70.1440">
    <property type="entry name" value="Multidrug efflux transporter AcrB pore domain"/>
    <property type="match status" value="1"/>
</dbReference>
<dbReference type="SUPFAM" id="SSF82866">
    <property type="entry name" value="Multidrug efflux transporter AcrB transmembrane domain"/>
    <property type="match status" value="2"/>
</dbReference>
<feature type="transmembrane region" description="Helical" evidence="1">
    <location>
        <begin position="451"/>
        <end position="474"/>
    </location>
</feature>
<gene>
    <name evidence="2" type="ORF">E7102_03130</name>
</gene>
<evidence type="ECO:0000256" key="1">
    <source>
        <dbReference type="SAM" id="Phobius"/>
    </source>
</evidence>
<dbReference type="PANTHER" id="PTHR32063:SF0">
    <property type="entry name" value="SWARMING MOTILITY PROTEIN SWRC"/>
    <property type="match status" value="1"/>
</dbReference>
<feature type="transmembrane region" description="Helical" evidence="1">
    <location>
        <begin position="387"/>
        <end position="407"/>
    </location>
</feature>
<feature type="transmembrane region" description="Helical" evidence="1">
    <location>
        <begin position="419"/>
        <end position="439"/>
    </location>
</feature>
<feature type="transmembrane region" description="Helical" evidence="1">
    <location>
        <begin position="980"/>
        <end position="999"/>
    </location>
</feature>
<dbReference type="Pfam" id="PF00873">
    <property type="entry name" value="ACR_tran"/>
    <property type="match status" value="2"/>
</dbReference>
<dbReference type="InterPro" id="IPR027463">
    <property type="entry name" value="AcrB_DN_DC_subdom"/>
</dbReference>
<feature type="transmembrane region" description="Helical" evidence="1">
    <location>
        <begin position="878"/>
        <end position="896"/>
    </location>
</feature>
<organism evidence="2 3">
    <name type="scientific">Xylanibacter ruminicola</name>
    <name type="common">Prevotella ruminicola</name>
    <dbReference type="NCBI Taxonomy" id="839"/>
    <lineage>
        <taxon>Bacteria</taxon>
        <taxon>Pseudomonadati</taxon>
        <taxon>Bacteroidota</taxon>
        <taxon>Bacteroidia</taxon>
        <taxon>Bacteroidales</taxon>
        <taxon>Prevotellaceae</taxon>
        <taxon>Xylanibacter</taxon>
    </lineage>
</organism>
<feature type="transmembrane region" description="Helical" evidence="1">
    <location>
        <begin position="1005"/>
        <end position="1033"/>
    </location>
</feature>
<dbReference type="Gene3D" id="3.30.70.1430">
    <property type="entry name" value="Multidrug efflux transporter AcrB pore domain"/>
    <property type="match status" value="2"/>
</dbReference>
<feature type="transmembrane region" description="Helical" evidence="1">
    <location>
        <begin position="335"/>
        <end position="353"/>
    </location>
</feature>
<name>A0A928BQK0_XYLRU</name>
<comment type="caution">
    <text evidence="2">The sequence shown here is derived from an EMBL/GenBank/DDBJ whole genome shotgun (WGS) entry which is preliminary data.</text>
</comment>
<dbReference type="PANTHER" id="PTHR32063">
    <property type="match status" value="1"/>
</dbReference>
<keyword evidence="1" id="KW-1133">Transmembrane helix</keyword>
<feature type="transmembrane region" description="Helical" evidence="1">
    <location>
        <begin position="360"/>
        <end position="381"/>
    </location>
</feature>
<evidence type="ECO:0000313" key="3">
    <source>
        <dbReference type="Proteomes" id="UP000763088"/>
    </source>
</evidence>
<dbReference type="AlphaFoldDB" id="A0A928BQK0"/>
<feature type="transmembrane region" description="Helical" evidence="1">
    <location>
        <begin position="929"/>
        <end position="950"/>
    </location>
</feature>
<dbReference type="Proteomes" id="UP000763088">
    <property type="component" value="Unassembled WGS sequence"/>
</dbReference>
<reference evidence="2" key="1">
    <citation type="submission" date="2019-04" db="EMBL/GenBank/DDBJ databases">
        <title>Evolution of Biomass-Degrading Anaerobic Consortia Revealed by Metagenomics.</title>
        <authorList>
            <person name="Peng X."/>
        </authorList>
    </citation>
    <scope>NUCLEOTIDE SEQUENCE</scope>
    <source>
        <strain evidence="2">SIG141</strain>
    </source>
</reference>
<dbReference type="Gene3D" id="1.20.1640.10">
    <property type="entry name" value="Multidrug efflux transporter AcrB transmembrane domain"/>
    <property type="match status" value="3"/>
</dbReference>
<dbReference type="GO" id="GO:0005886">
    <property type="term" value="C:plasma membrane"/>
    <property type="evidence" value="ECO:0007669"/>
    <property type="project" value="TreeGrafter"/>
</dbReference>
<accession>A0A928BQK0</accession>
<keyword evidence="1" id="KW-0472">Membrane</keyword>
<dbReference type="Gene3D" id="3.30.70.1320">
    <property type="entry name" value="Multidrug efflux transporter AcrB pore domain like"/>
    <property type="match status" value="1"/>
</dbReference>
<keyword evidence="1" id="KW-0812">Transmembrane</keyword>
<protein>
    <submittedName>
        <fullName evidence="2">Efflux RND transporter permease subunit</fullName>
    </submittedName>
</protein>
<dbReference type="Gene3D" id="3.30.2090.10">
    <property type="entry name" value="Multidrug efflux transporter AcrB TolC docking domain, DN and DC subdomains"/>
    <property type="match status" value="2"/>
</dbReference>
<dbReference type="EMBL" id="SUYD01000003">
    <property type="protein sequence ID" value="MBE6265454.1"/>
    <property type="molecule type" value="Genomic_DNA"/>
</dbReference>
<dbReference type="SUPFAM" id="SSF82714">
    <property type="entry name" value="Multidrug efflux transporter AcrB TolC docking domain, DN and DC subdomains"/>
    <property type="match status" value="1"/>
</dbReference>
<sequence length="1042" mass="119093">MKVSNFTLLLTLAILMVIGAALLPKIDVADNPRPRQGKTLTVTFAWPRASAKVIEQNVTSRIEGLVSSVKGVENVSSESYFGSGKVIVELKKGADVSSVKFEISSLLKQIYKRLPKGVTYPVLTGGEVVNERGRSETIQLLLTYQVNSNLSDEQLKEYIERKVEPELKRLEDVKRIEVTGGVRKYIEITYNPFILANYGLTAYDIEKGIRSFIGREDIVGEVVHEGKRIDLFLTTDKFCKPLEQMPIGVVDGKTVYLNDLASYEYKNREPGSYFRVNGLNTIYLNIHVDAEANKIALSDKLQRQMQDLERQFKKGVYLTLTYDGAKERESELHKLVWRSLMALGILLIFVWLAKREWKYLTIMVVTLAAIILTAVIAYWLLDIRLHIYSLAGITVSLGLVIDASVVMTDHYSYYHNRKAFLAIMAALLTTIGSLVVVFWLPEFIQKDLYDFAWIIIVNLSVALLVAYAFTPALIDQMNYGSYQQGHIRRKALVVGWTHFYTRYIAFTQKRKWIYIILVVMAFGIPFHALPSKWEEHDIYNATLGSDFFQLKCKETLSKIFGGTMRLFAESLSDNTYSHEKDNEMKLTVRAQMPLGGSVTELNQKVVMLENFLSGFREIKCFETRVEQWGASTVVEFKDEYQHTSFPYLLENKVIGKVISIGGADWSTSGVSERGFSNSLNLQYRSNRIEIAGYNYDRLYRIAEDMCETMKQNNRVVDLTIETPGHENQEDEFYMKYDKERMALYGFDLNSTHQALKEILSGYDIEKYRDKNMSADMYLKSSAKDKFDLWHLQNAYLKVNGIDTKLADFMQIERREAKNCIPKKNQEYVLRVAFNVLGSYTYTSKYIEKVTKEFNAKMPVGYRCLNTSYGWYEDDGTQYWLILLIVVIIYFICAILFESLRLPLVIISLIPLSFIGTFLTYYISGVEFGTGGFASLVLLSGLTVNGGIYIINEYKNTYMRLGAKKRRDLIRLYVRAYNHKIIAVMLTILSTVLGLIPFFIDGDEEAFWFSFAVGSAGGLLFSVVAIVFVLPILLKFDLCVSNF</sequence>
<dbReference type="SUPFAM" id="SSF82693">
    <property type="entry name" value="Multidrug efflux transporter AcrB pore domain, PN1, PN2, PC1 and PC2 subdomains"/>
    <property type="match status" value="2"/>
</dbReference>
<evidence type="ECO:0000313" key="2">
    <source>
        <dbReference type="EMBL" id="MBE6265454.1"/>
    </source>
</evidence>
<dbReference type="InterPro" id="IPR001036">
    <property type="entry name" value="Acrflvin-R"/>
</dbReference>
<dbReference type="GO" id="GO:0042910">
    <property type="term" value="F:xenobiotic transmembrane transporter activity"/>
    <property type="evidence" value="ECO:0007669"/>
    <property type="project" value="TreeGrafter"/>
</dbReference>